<comment type="caution">
    <text evidence="2">The sequence shown here is derived from an EMBL/GenBank/DDBJ whole genome shotgun (WGS) entry which is preliminary data.</text>
</comment>
<evidence type="ECO:0000313" key="2">
    <source>
        <dbReference type="EMBL" id="KDN81211.1"/>
    </source>
</evidence>
<reference evidence="2 3" key="1">
    <citation type="submission" date="2014-05" db="EMBL/GenBank/DDBJ databases">
        <title>Draft Genome Sequence of Kitasatospora cheerisanensis KCTC 2395.</title>
        <authorList>
            <person name="Nam D.H."/>
        </authorList>
    </citation>
    <scope>NUCLEOTIDE SEQUENCE [LARGE SCALE GENOMIC DNA]</scope>
    <source>
        <strain evidence="2 3">KCTC 2395</strain>
    </source>
</reference>
<name>A0A066YT21_9ACTN</name>
<dbReference type="HOGENOM" id="CLU_2117735_0_0_11"/>
<feature type="compositionally biased region" description="Basic residues" evidence="1">
    <location>
        <begin position="17"/>
        <end position="27"/>
    </location>
</feature>
<sequence>MPPPPPLSAVRSNPPRRPSRPRRRRSPGRPPGGRPGRPGRRPARRHRHPGAAPLPGDVATPGSAPIPGGVPGFQDGGASNTALRPVDKVYPALPPPGRLVHGEPVNRALPALGR</sequence>
<protein>
    <submittedName>
        <fullName evidence="2">Uncharacterized protein</fullName>
    </submittedName>
</protein>
<evidence type="ECO:0000313" key="3">
    <source>
        <dbReference type="Proteomes" id="UP000027178"/>
    </source>
</evidence>
<keyword evidence="3" id="KW-1185">Reference proteome</keyword>
<proteinExistence type="predicted"/>
<dbReference type="PATRIC" id="fig|1348663.4.peg.6795"/>
<accession>A0A066YT21</accession>
<dbReference type="EMBL" id="JNBY01000149">
    <property type="protein sequence ID" value="KDN81211.1"/>
    <property type="molecule type" value="Genomic_DNA"/>
</dbReference>
<feature type="region of interest" description="Disordered" evidence="1">
    <location>
        <begin position="1"/>
        <end position="114"/>
    </location>
</feature>
<dbReference type="Proteomes" id="UP000027178">
    <property type="component" value="Unassembled WGS sequence"/>
</dbReference>
<feature type="compositionally biased region" description="Basic residues" evidence="1">
    <location>
        <begin position="37"/>
        <end position="49"/>
    </location>
</feature>
<dbReference type="AlphaFoldDB" id="A0A066YT21"/>
<organism evidence="2 3">
    <name type="scientific">Kitasatospora cheerisanensis KCTC 2395</name>
    <dbReference type="NCBI Taxonomy" id="1348663"/>
    <lineage>
        <taxon>Bacteria</taxon>
        <taxon>Bacillati</taxon>
        <taxon>Actinomycetota</taxon>
        <taxon>Actinomycetes</taxon>
        <taxon>Kitasatosporales</taxon>
        <taxon>Streptomycetaceae</taxon>
        <taxon>Kitasatospora</taxon>
    </lineage>
</organism>
<evidence type="ECO:0000256" key="1">
    <source>
        <dbReference type="SAM" id="MobiDB-lite"/>
    </source>
</evidence>
<gene>
    <name evidence="2" type="ORF">KCH_70220</name>
</gene>